<gene>
    <name evidence="1" type="ORF">C5167_014211</name>
</gene>
<organism evidence="1 2">
    <name type="scientific">Papaver somniferum</name>
    <name type="common">Opium poppy</name>
    <dbReference type="NCBI Taxonomy" id="3469"/>
    <lineage>
        <taxon>Eukaryota</taxon>
        <taxon>Viridiplantae</taxon>
        <taxon>Streptophyta</taxon>
        <taxon>Embryophyta</taxon>
        <taxon>Tracheophyta</taxon>
        <taxon>Spermatophyta</taxon>
        <taxon>Magnoliopsida</taxon>
        <taxon>Ranunculales</taxon>
        <taxon>Papaveraceae</taxon>
        <taxon>Papaveroideae</taxon>
        <taxon>Papaver</taxon>
    </lineage>
</organism>
<dbReference type="Proteomes" id="UP000316621">
    <property type="component" value="Chromosome 3"/>
</dbReference>
<dbReference type="Gramene" id="RZC55372">
    <property type="protein sequence ID" value="RZC55372"/>
    <property type="gene ID" value="C5167_014211"/>
</dbReference>
<sequence length="63" mass="7217">MVQISEIGSKDMDMDVCMLLSAKEWDEKHVSTCINPHDKQHDIGYPPRTLGYPSTSNVRHFNI</sequence>
<keyword evidence="2" id="KW-1185">Reference proteome</keyword>
<protein>
    <submittedName>
        <fullName evidence="1">Uncharacterized protein</fullName>
    </submittedName>
</protein>
<dbReference type="EMBL" id="CM010717">
    <property type="protein sequence ID" value="RZC55372.1"/>
    <property type="molecule type" value="Genomic_DNA"/>
</dbReference>
<reference evidence="1 2" key="1">
    <citation type="journal article" date="2018" name="Science">
        <title>The opium poppy genome and morphinan production.</title>
        <authorList>
            <person name="Guo L."/>
            <person name="Winzer T."/>
            <person name="Yang X."/>
            <person name="Li Y."/>
            <person name="Ning Z."/>
            <person name="He Z."/>
            <person name="Teodor R."/>
            <person name="Lu Y."/>
            <person name="Bowser T.A."/>
            <person name="Graham I.A."/>
            <person name="Ye K."/>
        </authorList>
    </citation>
    <scope>NUCLEOTIDE SEQUENCE [LARGE SCALE GENOMIC DNA]</scope>
    <source>
        <strain evidence="2">cv. HN1</strain>
        <tissue evidence="1">Leaves</tissue>
    </source>
</reference>
<evidence type="ECO:0000313" key="2">
    <source>
        <dbReference type="Proteomes" id="UP000316621"/>
    </source>
</evidence>
<accession>A0A4Y7J5N5</accession>
<evidence type="ECO:0000313" key="1">
    <source>
        <dbReference type="EMBL" id="RZC55372.1"/>
    </source>
</evidence>
<name>A0A4Y7J5N5_PAPSO</name>
<proteinExistence type="predicted"/>
<dbReference type="AlphaFoldDB" id="A0A4Y7J5N5"/>